<gene>
    <name evidence="2" type="ORF">SAMN05660324_1049</name>
</gene>
<evidence type="ECO:0000256" key="1">
    <source>
        <dbReference type="SAM" id="MobiDB-lite"/>
    </source>
</evidence>
<keyword evidence="3" id="KW-1185">Reference proteome</keyword>
<reference evidence="3" key="1">
    <citation type="submission" date="2016-10" db="EMBL/GenBank/DDBJ databases">
        <authorList>
            <person name="Varghese N."/>
            <person name="Submissions S."/>
        </authorList>
    </citation>
    <scope>NUCLEOTIDE SEQUENCE [LARGE SCALE GENOMIC DNA]</scope>
    <source>
        <strain evidence="3">DSM 44526</strain>
    </source>
</reference>
<feature type="compositionally biased region" description="Basic and acidic residues" evidence="1">
    <location>
        <begin position="48"/>
        <end position="61"/>
    </location>
</feature>
<evidence type="ECO:0000313" key="2">
    <source>
        <dbReference type="EMBL" id="SDF84385.1"/>
    </source>
</evidence>
<proteinExistence type="predicted"/>
<feature type="compositionally biased region" description="Low complexity" evidence="1">
    <location>
        <begin position="33"/>
        <end position="47"/>
    </location>
</feature>
<dbReference type="AlphaFoldDB" id="A0A1G7PDR8"/>
<dbReference type="Proteomes" id="UP000198863">
    <property type="component" value="Unassembled WGS sequence"/>
</dbReference>
<accession>A0A1G7PDR8</accession>
<sequence>MTHSQDPRTPDATDDLLTGRHRDAAGREHDLVTEATAEAAAGTTGRTPTEEDRGTGVVTDR</sequence>
<protein>
    <submittedName>
        <fullName evidence="2">Uncharacterized protein</fullName>
    </submittedName>
</protein>
<organism evidence="2 3">
    <name type="scientific">Klenkia brasiliensis</name>
    <dbReference type="NCBI Taxonomy" id="333142"/>
    <lineage>
        <taxon>Bacteria</taxon>
        <taxon>Bacillati</taxon>
        <taxon>Actinomycetota</taxon>
        <taxon>Actinomycetes</taxon>
        <taxon>Geodermatophilales</taxon>
        <taxon>Geodermatophilaceae</taxon>
        <taxon>Klenkia</taxon>
    </lineage>
</organism>
<feature type="region of interest" description="Disordered" evidence="1">
    <location>
        <begin position="1"/>
        <end position="61"/>
    </location>
</feature>
<feature type="compositionally biased region" description="Basic and acidic residues" evidence="1">
    <location>
        <begin position="1"/>
        <end position="32"/>
    </location>
</feature>
<dbReference type="OrthoDB" id="9909074at2"/>
<dbReference type="EMBL" id="FNCF01000002">
    <property type="protein sequence ID" value="SDF84385.1"/>
    <property type="molecule type" value="Genomic_DNA"/>
</dbReference>
<name>A0A1G7PDR8_9ACTN</name>
<dbReference type="RefSeq" id="WP_091059609.1">
    <property type="nucleotide sequence ID" value="NZ_FNCF01000002.1"/>
</dbReference>
<evidence type="ECO:0000313" key="3">
    <source>
        <dbReference type="Proteomes" id="UP000198863"/>
    </source>
</evidence>